<proteinExistence type="inferred from homology"/>
<dbReference type="Gene3D" id="1.20.120.80">
    <property type="entry name" value="Cytochrome c oxidase, subunit III, four-helix bundle"/>
    <property type="match status" value="1"/>
</dbReference>
<evidence type="ECO:0000256" key="4">
    <source>
        <dbReference type="ARBA" id="ARBA00015944"/>
    </source>
</evidence>
<dbReference type="Pfam" id="PF00510">
    <property type="entry name" value="COX3"/>
    <property type="match status" value="1"/>
</dbReference>
<dbReference type="Proteomes" id="UP001151760">
    <property type="component" value="Unassembled WGS sequence"/>
</dbReference>
<evidence type="ECO:0000259" key="11">
    <source>
        <dbReference type="PROSITE" id="PS50253"/>
    </source>
</evidence>
<dbReference type="InterPro" id="IPR013833">
    <property type="entry name" value="Cyt_c_oxidase_su3_a-hlx"/>
</dbReference>
<keyword evidence="5 9" id="KW-0812">Transmembrane</keyword>
<feature type="region of interest" description="Disordered" evidence="10">
    <location>
        <begin position="212"/>
        <end position="258"/>
    </location>
</feature>
<keyword evidence="8" id="KW-0472">Membrane</keyword>
<keyword evidence="6" id="KW-1278">Translocase</keyword>
<dbReference type="InterPro" id="IPR035973">
    <property type="entry name" value="Cyt_c_oxidase_su3-like_sf"/>
</dbReference>
<accession>A0ABQ5B8T7</accession>
<dbReference type="SUPFAM" id="SSF81452">
    <property type="entry name" value="Cytochrome c oxidase subunit III-like"/>
    <property type="match status" value="1"/>
</dbReference>
<dbReference type="PROSITE" id="PS50253">
    <property type="entry name" value="COX3"/>
    <property type="match status" value="1"/>
</dbReference>
<comment type="similarity">
    <text evidence="2 9">Belongs to the cytochrome c oxidase subunit 3 family.</text>
</comment>
<keyword evidence="9" id="KW-0496">Mitochondrion</keyword>
<name>A0ABQ5B8T7_9ASTR</name>
<evidence type="ECO:0000256" key="6">
    <source>
        <dbReference type="ARBA" id="ARBA00022967"/>
    </source>
</evidence>
<reference evidence="12" key="1">
    <citation type="journal article" date="2022" name="Int. J. Mol. Sci.">
        <title>Draft Genome of Tanacetum Coccineum: Genomic Comparison of Closely Related Tanacetum-Family Plants.</title>
        <authorList>
            <person name="Yamashiro T."/>
            <person name="Shiraishi A."/>
            <person name="Nakayama K."/>
            <person name="Satake H."/>
        </authorList>
    </citation>
    <scope>NUCLEOTIDE SEQUENCE</scope>
</reference>
<evidence type="ECO:0000256" key="8">
    <source>
        <dbReference type="ARBA" id="ARBA00023136"/>
    </source>
</evidence>
<comment type="function">
    <text evidence="9">Component of the cytochrome c oxidase, the last enzyme in the mitochondrial electron transport chain which drives oxidative phosphorylation. The respiratory chain contains 3 multisubunit complexes succinate dehydrogenase (complex II, CII), ubiquinol-cytochrome c oxidoreductase (cytochrome b-c1 complex, complex III, CIII) and cytochrome c oxidase (complex IV, CIV), that cooperate to transfer electrons derived from NADH and succinate to molecular oxygen, creating an electrochemical gradient over the inner membrane that drives transmembrane transport and the ATP synthase. Cytochrome c oxidase is the component of the respiratory chain that catalyzes the reduction of oxygen to water. Electrons originating from reduced cytochrome c in the intermembrane space (IMS) are transferred via the dinuclear copper A center (CU(A)) of subunit 2 and heme A of subunit 1 to the active site in subunit 1, a binuclear center (BNC) formed by heme A3 and copper B (CU(B)). The BNC reduces molecular oxygen to 2 water molecules using 4 electrons from cytochrome c in the IMS and 4 protons from the mitochondrial matrix.</text>
</comment>
<feature type="domain" description="Heme-copper oxidase subunit III family profile" evidence="11">
    <location>
        <begin position="22"/>
        <end position="83"/>
    </location>
</feature>
<keyword evidence="13" id="KW-1185">Reference proteome</keyword>
<evidence type="ECO:0000256" key="3">
    <source>
        <dbReference type="ARBA" id="ARBA00011164"/>
    </source>
</evidence>
<evidence type="ECO:0000256" key="10">
    <source>
        <dbReference type="SAM" id="MobiDB-lite"/>
    </source>
</evidence>
<comment type="subunit">
    <text evidence="3">Component of the cytochrome c oxidase (complex IV, CIV), a multisubunit enzyme composed of a catalytic core of 3 subunits and several supernumerary subunits. The complex exists as a monomer or a dimer and forms supercomplexes (SCs) in the inner mitochondrial membrane with ubiquinol-cytochrome c oxidoreductase (cytochrome b-c1 complex, complex III, CIII).</text>
</comment>
<evidence type="ECO:0000313" key="13">
    <source>
        <dbReference type="Proteomes" id="UP001151760"/>
    </source>
</evidence>
<comment type="caution">
    <text evidence="12">The sequence shown here is derived from an EMBL/GenBank/DDBJ whole genome shotgun (WGS) entry which is preliminary data.</text>
</comment>
<dbReference type="PANTHER" id="PTHR11403">
    <property type="entry name" value="CYTOCHROME C OXIDASE SUBUNIT III"/>
    <property type="match status" value="1"/>
</dbReference>
<keyword evidence="7" id="KW-1133">Transmembrane helix</keyword>
<organism evidence="12 13">
    <name type="scientific">Tanacetum coccineum</name>
    <dbReference type="NCBI Taxonomy" id="301880"/>
    <lineage>
        <taxon>Eukaryota</taxon>
        <taxon>Viridiplantae</taxon>
        <taxon>Streptophyta</taxon>
        <taxon>Embryophyta</taxon>
        <taxon>Tracheophyta</taxon>
        <taxon>Spermatophyta</taxon>
        <taxon>Magnoliopsida</taxon>
        <taxon>eudicotyledons</taxon>
        <taxon>Gunneridae</taxon>
        <taxon>Pentapetalae</taxon>
        <taxon>asterids</taxon>
        <taxon>campanulids</taxon>
        <taxon>Asterales</taxon>
        <taxon>Asteraceae</taxon>
        <taxon>Asteroideae</taxon>
        <taxon>Anthemideae</taxon>
        <taxon>Anthemidinae</taxon>
        <taxon>Tanacetum</taxon>
    </lineage>
</organism>
<sequence length="258" mass="28352">MKDPHFIALGECKFDRGLERREVMFLFALFWASSHSSVAPMVEIGGIWPPKGIAVLDPREIPFLNNLIPLSSGAIVTWAHYALSGNSSKKAPSSKPNGLKLNPGCNERNRPCVAEGTFCSELKARAPSLPSLSKLASEVHTADQLPLPRYGLDDPPVRSGLSDGYNRTIEYADLTLLRNAQRRLSTSSVENKWGGMGRREVSQKIQEFHFPSCSSIRNQDKQGTTHKPRLGLPPSLEEPYEAEAPRMVLKSSLSSNGA</sequence>
<evidence type="ECO:0000256" key="7">
    <source>
        <dbReference type="ARBA" id="ARBA00022989"/>
    </source>
</evidence>
<dbReference type="InterPro" id="IPR024791">
    <property type="entry name" value="Cyt_c/ubiquinol_Oxase_su3"/>
</dbReference>
<evidence type="ECO:0000256" key="5">
    <source>
        <dbReference type="ARBA" id="ARBA00022692"/>
    </source>
</evidence>
<protein>
    <recommendedName>
        <fullName evidence="4 9">Cytochrome c oxidase subunit 3</fullName>
    </recommendedName>
</protein>
<dbReference type="EMBL" id="BQNB010013052">
    <property type="protein sequence ID" value="GJT11230.1"/>
    <property type="molecule type" value="Genomic_DNA"/>
</dbReference>
<gene>
    <name evidence="12" type="ORF">Tco_0858272</name>
</gene>
<evidence type="ECO:0000313" key="12">
    <source>
        <dbReference type="EMBL" id="GJT11230.1"/>
    </source>
</evidence>
<dbReference type="PANTHER" id="PTHR11403:SF7">
    <property type="entry name" value="CYTOCHROME C OXIDASE SUBUNIT 3"/>
    <property type="match status" value="1"/>
</dbReference>
<evidence type="ECO:0000256" key="2">
    <source>
        <dbReference type="ARBA" id="ARBA00010581"/>
    </source>
</evidence>
<dbReference type="InterPro" id="IPR000298">
    <property type="entry name" value="Cyt_c_oxidase-like_su3"/>
</dbReference>
<evidence type="ECO:0000256" key="9">
    <source>
        <dbReference type="RuleBase" id="RU003375"/>
    </source>
</evidence>
<comment type="subcellular location">
    <subcellularLocation>
        <location evidence="1">Membrane</location>
        <topology evidence="1">Multi-pass membrane protein</topology>
    </subcellularLocation>
</comment>
<reference evidence="12" key="2">
    <citation type="submission" date="2022-01" db="EMBL/GenBank/DDBJ databases">
        <authorList>
            <person name="Yamashiro T."/>
            <person name="Shiraishi A."/>
            <person name="Satake H."/>
            <person name="Nakayama K."/>
        </authorList>
    </citation>
    <scope>NUCLEOTIDE SEQUENCE</scope>
</reference>
<evidence type="ECO:0000256" key="1">
    <source>
        <dbReference type="ARBA" id="ARBA00004141"/>
    </source>
</evidence>